<sequence length="100" mass="11127">MISGHCNLCLLGSSDSPASASRVVRTTGACHHDQLSFEFLVENGFHHVGHDGLDLLTSSSACLGLPKCWDYRRELLCQAATASTFWVYPWKKKLPLLFQF</sequence>
<dbReference type="InParanoid" id="A0A5F7ZUH4"/>
<evidence type="ECO:0000313" key="2">
    <source>
        <dbReference type="Proteomes" id="UP000006718"/>
    </source>
</evidence>
<evidence type="ECO:0000313" key="1">
    <source>
        <dbReference type="Ensembl" id="ENSMMUP00000068289.1"/>
    </source>
</evidence>
<reference evidence="1" key="3">
    <citation type="submission" date="2025-08" db="UniProtKB">
        <authorList>
            <consortium name="Ensembl"/>
        </authorList>
    </citation>
    <scope>IDENTIFICATION</scope>
    <source>
        <strain evidence="1">17573</strain>
    </source>
</reference>
<dbReference type="GeneTree" id="ENSGT01150000286943"/>
<reference evidence="2" key="1">
    <citation type="journal article" date="2007" name="Science">
        <title>Evolutionary and biomedical insights from the rhesus macaque genome.</title>
        <authorList>
            <person name="Gibbs R.A."/>
            <person name="Rogers J."/>
            <person name="Katze M.G."/>
            <person name="Bumgarner R."/>
            <person name="Weinstock G.M."/>
            <person name="Mardis E.R."/>
            <person name="Remington K.A."/>
            <person name="Strausberg R.L."/>
            <person name="Venter J.C."/>
            <person name="Wilson R.K."/>
            <person name="Batzer M.A."/>
            <person name="Bustamante C.D."/>
            <person name="Eichler E.E."/>
            <person name="Hahn M.W."/>
            <person name="Hardison R.C."/>
            <person name="Makova K.D."/>
            <person name="Miller W."/>
            <person name="Milosavljevic A."/>
            <person name="Palermo R.E."/>
            <person name="Siepel A."/>
            <person name="Sikela J.M."/>
            <person name="Attaway T."/>
            <person name="Bell S."/>
            <person name="Bernard K.E."/>
            <person name="Buhay C.J."/>
            <person name="Chandrabose M.N."/>
            <person name="Dao M."/>
            <person name="Davis C."/>
            <person name="Delehaunty K.D."/>
            <person name="Ding Y."/>
            <person name="Dinh H.H."/>
            <person name="Dugan-Rocha S."/>
            <person name="Fulton L.A."/>
            <person name="Gabisi R.A."/>
            <person name="Garner T.T."/>
            <person name="Godfrey J."/>
            <person name="Hawes A.C."/>
            <person name="Hernandez J."/>
            <person name="Hines S."/>
            <person name="Holder M."/>
            <person name="Hume J."/>
            <person name="Jhangiani S.N."/>
            <person name="Joshi V."/>
            <person name="Khan Z.M."/>
            <person name="Kirkness E.F."/>
            <person name="Cree A."/>
            <person name="Fowler R.G."/>
            <person name="Lee S."/>
            <person name="Lewis L.R."/>
            <person name="Li Z."/>
            <person name="Liu Y.-S."/>
            <person name="Moore S.M."/>
            <person name="Muzny D."/>
            <person name="Nazareth L.V."/>
            <person name="Ngo D.N."/>
            <person name="Okwuonu G.O."/>
            <person name="Pai G."/>
            <person name="Parker D."/>
            <person name="Paul H.A."/>
            <person name="Pfannkoch C."/>
            <person name="Pohl C.S."/>
            <person name="Rogers Y.-H.C."/>
            <person name="Ruiz S.J."/>
            <person name="Sabo A."/>
            <person name="Santibanez J."/>
            <person name="Schneider B.W."/>
            <person name="Smith S.M."/>
            <person name="Sodergren E."/>
            <person name="Svatek A.F."/>
            <person name="Utterback T.R."/>
            <person name="Vattathil S."/>
            <person name="Warren W."/>
            <person name="White C.S."/>
            <person name="Chinwalla A.T."/>
            <person name="Feng Y."/>
            <person name="Halpern A.L."/>
            <person name="Hillier L.W."/>
            <person name="Huang X."/>
            <person name="Minx P."/>
            <person name="Nelson J.O."/>
            <person name="Pepin K.H."/>
            <person name="Qin X."/>
            <person name="Sutton G.G."/>
            <person name="Venter E."/>
            <person name="Walenz B.P."/>
            <person name="Wallis J.W."/>
            <person name="Worley K.C."/>
            <person name="Yang S.-P."/>
            <person name="Jones S.M."/>
            <person name="Marra M.A."/>
            <person name="Rocchi M."/>
            <person name="Schein J.E."/>
            <person name="Baertsch R."/>
            <person name="Clarke L."/>
            <person name="Csuros M."/>
            <person name="Glasscock J."/>
            <person name="Harris R.A."/>
            <person name="Havlak P."/>
            <person name="Jackson A.R."/>
            <person name="Jiang H."/>
            <person name="Liu Y."/>
            <person name="Messina D.N."/>
            <person name="Shen Y."/>
            <person name="Song H.X.-Z."/>
            <person name="Wylie T."/>
            <person name="Zhang L."/>
            <person name="Birney E."/>
            <person name="Han K."/>
            <person name="Konkel M.K."/>
            <person name="Lee J."/>
            <person name="Smit A.F.A."/>
            <person name="Ullmer B."/>
            <person name="Wang H."/>
            <person name="Xing J."/>
            <person name="Burhans R."/>
            <person name="Cheng Z."/>
            <person name="Karro J.E."/>
            <person name="Ma J."/>
            <person name="Raney B."/>
            <person name="She X."/>
            <person name="Cox M.J."/>
            <person name="Demuth J.P."/>
            <person name="Dumas L.J."/>
            <person name="Han S.-G."/>
            <person name="Hopkins J."/>
            <person name="Karimpour-Fard A."/>
            <person name="Kim Y.H."/>
            <person name="Pollack J.R."/>
            <person name="Vinar T."/>
            <person name="Addo-Quaye C."/>
            <person name="Degenhardt J."/>
            <person name="Denby A."/>
            <person name="Hubisz M.J."/>
            <person name="Indap A."/>
            <person name="Kosiol C."/>
            <person name="Lahn B.T."/>
            <person name="Lawson H.A."/>
            <person name="Marklein A."/>
            <person name="Nielsen R."/>
            <person name="Vallender E.J."/>
            <person name="Clark A.G."/>
            <person name="Ferguson B."/>
            <person name="Hernandez R.D."/>
            <person name="Hirani K."/>
            <person name="Kehrer-Sawatzki H."/>
            <person name="Kolb J."/>
            <person name="Patil S."/>
            <person name="Pu L.-L."/>
            <person name="Ren Y."/>
            <person name="Smith D.G."/>
            <person name="Wheeler D.A."/>
            <person name="Schenck I."/>
            <person name="Ball E.V."/>
            <person name="Chen R."/>
            <person name="Cooper D.N."/>
            <person name="Giardine B."/>
            <person name="Hsu F."/>
            <person name="Kent W.J."/>
            <person name="Lesk A."/>
            <person name="Nelson D.L."/>
            <person name="O'brien W.E."/>
            <person name="Pruefer K."/>
            <person name="Stenson P.D."/>
            <person name="Wallace J.C."/>
            <person name="Ke H."/>
            <person name="Liu X.-M."/>
            <person name="Wang P."/>
            <person name="Xiang A.P."/>
            <person name="Yang F."/>
            <person name="Barber G.P."/>
            <person name="Haussler D."/>
            <person name="Karolchik D."/>
            <person name="Kern A.D."/>
            <person name="Kuhn R.M."/>
            <person name="Smith K.E."/>
            <person name="Zwieg A.S."/>
        </authorList>
    </citation>
    <scope>NUCLEOTIDE SEQUENCE [LARGE SCALE GENOMIC DNA]</scope>
    <source>
        <strain evidence="2">17573</strain>
    </source>
</reference>
<proteinExistence type="predicted"/>
<dbReference type="Proteomes" id="UP000006718">
    <property type="component" value="Chromosome 1"/>
</dbReference>
<accession>A0A5F7ZUH4</accession>
<dbReference type="PANTHER" id="PTHR12138:SF135">
    <property type="entry name" value="SAM DOMAIN-CONTAINING PROTEIN"/>
    <property type="match status" value="1"/>
</dbReference>
<dbReference type="Bgee" id="ENSMMUG00000060669">
    <property type="expression patterns" value="Expressed in olfactory segment of nasal mucosa and 2 other cell types or tissues"/>
</dbReference>
<dbReference type="VEuPathDB" id="HostDB:ENSMMUG00000060669"/>
<dbReference type="PANTHER" id="PTHR12138">
    <property type="entry name" value="PRIMATE-EXPANDED PROTEIN FAMILY"/>
    <property type="match status" value="1"/>
</dbReference>
<dbReference type="Ensembl" id="ENSMMUT00000093788.1">
    <property type="protein sequence ID" value="ENSMMUP00000068289.1"/>
    <property type="gene ID" value="ENSMMUG00000060669.1"/>
</dbReference>
<reference evidence="1" key="2">
    <citation type="submission" date="2019-01" db="EMBL/GenBank/DDBJ databases">
        <authorList>
            <person name="Graves T."/>
            <person name="Eichler E.E."/>
            <person name="Wilson R.K."/>
        </authorList>
    </citation>
    <scope>NUCLEOTIDE SEQUENCE [LARGE SCALE GENOMIC DNA]</scope>
    <source>
        <strain evidence="1">17573</strain>
    </source>
</reference>
<name>A0A5F7ZUH4_MACMU</name>
<protein>
    <submittedName>
        <fullName evidence="1">Uncharacterized protein</fullName>
    </submittedName>
</protein>
<dbReference type="AlphaFoldDB" id="A0A5F7ZUH4"/>
<keyword evidence="2" id="KW-1185">Reference proteome</keyword>
<organism evidence="1 2">
    <name type="scientific">Macaca mulatta</name>
    <name type="common">Rhesus macaque</name>
    <dbReference type="NCBI Taxonomy" id="9544"/>
    <lineage>
        <taxon>Eukaryota</taxon>
        <taxon>Metazoa</taxon>
        <taxon>Chordata</taxon>
        <taxon>Craniata</taxon>
        <taxon>Vertebrata</taxon>
        <taxon>Euteleostomi</taxon>
        <taxon>Mammalia</taxon>
        <taxon>Eutheria</taxon>
        <taxon>Euarchontoglires</taxon>
        <taxon>Primates</taxon>
        <taxon>Haplorrhini</taxon>
        <taxon>Catarrhini</taxon>
        <taxon>Cercopithecidae</taxon>
        <taxon>Cercopithecinae</taxon>
        <taxon>Macaca</taxon>
    </lineage>
</organism>
<reference evidence="1" key="4">
    <citation type="submission" date="2025-09" db="UniProtKB">
        <authorList>
            <consortium name="Ensembl"/>
        </authorList>
    </citation>
    <scope>IDENTIFICATION</scope>
    <source>
        <strain evidence="1">17573</strain>
    </source>
</reference>
<dbReference type="PRINTS" id="PR02045">
    <property type="entry name" value="F138DOMAIN"/>
</dbReference>